<keyword evidence="3" id="KW-1185">Reference proteome</keyword>
<sequence length="83" mass="8835">MGVNLLSHSESTFGDKALSDEQPSKAYPGPPPLTNGSGILGSGTATSCGNLYSDQNTGQKPPIKSNNKVKQRLYWRVEGDRSP</sequence>
<evidence type="ECO:0000313" key="2">
    <source>
        <dbReference type="EMBL" id="KAK5864946.1"/>
    </source>
</evidence>
<feature type="compositionally biased region" description="Polar residues" evidence="1">
    <location>
        <begin position="43"/>
        <end position="66"/>
    </location>
</feature>
<feature type="region of interest" description="Disordered" evidence="1">
    <location>
        <begin position="1"/>
        <end position="83"/>
    </location>
</feature>
<evidence type="ECO:0000313" key="3">
    <source>
        <dbReference type="Proteomes" id="UP001346869"/>
    </source>
</evidence>
<feature type="compositionally biased region" description="Polar residues" evidence="1">
    <location>
        <begin position="1"/>
        <end position="12"/>
    </location>
</feature>
<organism evidence="2 3">
    <name type="scientific">Eleginops maclovinus</name>
    <name type="common">Patagonian blennie</name>
    <name type="synonym">Eleginus maclovinus</name>
    <dbReference type="NCBI Taxonomy" id="56733"/>
    <lineage>
        <taxon>Eukaryota</taxon>
        <taxon>Metazoa</taxon>
        <taxon>Chordata</taxon>
        <taxon>Craniata</taxon>
        <taxon>Vertebrata</taxon>
        <taxon>Euteleostomi</taxon>
        <taxon>Actinopterygii</taxon>
        <taxon>Neopterygii</taxon>
        <taxon>Teleostei</taxon>
        <taxon>Neoteleostei</taxon>
        <taxon>Acanthomorphata</taxon>
        <taxon>Eupercaria</taxon>
        <taxon>Perciformes</taxon>
        <taxon>Notothenioidei</taxon>
        <taxon>Eleginopidae</taxon>
        <taxon>Eleginops</taxon>
    </lineage>
</organism>
<evidence type="ECO:0000256" key="1">
    <source>
        <dbReference type="SAM" id="MobiDB-lite"/>
    </source>
</evidence>
<comment type="caution">
    <text evidence="2">The sequence shown here is derived from an EMBL/GenBank/DDBJ whole genome shotgun (WGS) entry which is preliminary data.</text>
</comment>
<gene>
    <name evidence="2" type="ORF">PBY51_016146</name>
</gene>
<name>A0AAN7XIV5_ELEMC</name>
<accession>A0AAN7XIV5</accession>
<protein>
    <submittedName>
        <fullName evidence="2">Uncharacterized protein</fullName>
    </submittedName>
</protein>
<dbReference type="EMBL" id="JAUZQC010000010">
    <property type="protein sequence ID" value="KAK5864946.1"/>
    <property type="molecule type" value="Genomic_DNA"/>
</dbReference>
<reference evidence="2 3" key="1">
    <citation type="journal article" date="2023" name="Genes (Basel)">
        <title>Chromosome-Level Genome Assembly and Circadian Gene Repertoire of the Patagonia Blennie Eleginops maclovinus-The Closest Ancestral Proxy of Antarctic Cryonotothenioids.</title>
        <authorList>
            <person name="Cheng C.C."/>
            <person name="Rivera-Colon A.G."/>
            <person name="Minhas B.F."/>
            <person name="Wilson L."/>
            <person name="Rayamajhi N."/>
            <person name="Vargas-Chacoff L."/>
            <person name="Catchen J.M."/>
        </authorList>
    </citation>
    <scope>NUCLEOTIDE SEQUENCE [LARGE SCALE GENOMIC DNA]</scope>
    <source>
        <strain evidence="2">JMC-PN-2008</strain>
    </source>
</reference>
<proteinExistence type="predicted"/>
<dbReference type="Proteomes" id="UP001346869">
    <property type="component" value="Unassembled WGS sequence"/>
</dbReference>
<dbReference type="AlphaFoldDB" id="A0AAN7XIV5"/>
<reference evidence="2 3" key="2">
    <citation type="journal article" date="2023" name="Mol. Biol. Evol.">
        <title>Genomics of Secondarily Temperate Adaptation in the Only Non-Antarctic Icefish.</title>
        <authorList>
            <person name="Rivera-Colon A.G."/>
            <person name="Rayamajhi N."/>
            <person name="Minhas B.F."/>
            <person name="Madrigal G."/>
            <person name="Bilyk K.T."/>
            <person name="Yoon V."/>
            <person name="Hune M."/>
            <person name="Gregory S."/>
            <person name="Cheng C.H.C."/>
            <person name="Catchen J.M."/>
        </authorList>
    </citation>
    <scope>NUCLEOTIDE SEQUENCE [LARGE SCALE GENOMIC DNA]</scope>
    <source>
        <strain evidence="2">JMC-PN-2008</strain>
    </source>
</reference>